<keyword evidence="2" id="KW-1185">Reference proteome</keyword>
<sequence length="232" mass="26255">MEPEALEEKSVDKSSPSSPETENTLQPFRLLDLPPELWTRICRFALIYPKTFCINHATKCICTWNPGLPSCSRSARCEILPPQPPLTQVNRILRTETLPLFYLENVFHAYLWDQPGMVGFLSVVGVDRLRYLKRFYLSASDYDAATLESSSFWDVLSEQYPRVLRDVCHSPSCAIGTVKTGATDPSKVYLGGSDRRLSDSEVDEALHCSIWREKGMHYAVSFANELVGNINE</sequence>
<name>A0ACC3MIV3_9PEZI</name>
<gene>
    <name evidence="1" type="ORF">LTR37_018844</name>
</gene>
<comment type="caution">
    <text evidence="1">The sequence shown here is derived from an EMBL/GenBank/DDBJ whole genome shotgun (WGS) entry which is preliminary data.</text>
</comment>
<protein>
    <submittedName>
        <fullName evidence="1">Uncharacterized protein</fullName>
    </submittedName>
</protein>
<organism evidence="1 2">
    <name type="scientific">Vermiconidia calcicola</name>
    <dbReference type="NCBI Taxonomy" id="1690605"/>
    <lineage>
        <taxon>Eukaryota</taxon>
        <taxon>Fungi</taxon>
        <taxon>Dikarya</taxon>
        <taxon>Ascomycota</taxon>
        <taxon>Pezizomycotina</taxon>
        <taxon>Dothideomycetes</taxon>
        <taxon>Dothideomycetidae</taxon>
        <taxon>Mycosphaerellales</taxon>
        <taxon>Extremaceae</taxon>
        <taxon>Vermiconidia</taxon>
    </lineage>
</organism>
<dbReference type="EMBL" id="JAUTXU010000274">
    <property type="protein sequence ID" value="KAK3691140.1"/>
    <property type="molecule type" value="Genomic_DNA"/>
</dbReference>
<proteinExistence type="predicted"/>
<evidence type="ECO:0000313" key="2">
    <source>
        <dbReference type="Proteomes" id="UP001281147"/>
    </source>
</evidence>
<reference evidence="1" key="1">
    <citation type="submission" date="2023-07" db="EMBL/GenBank/DDBJ databases">
        <title>Black Yeasts Isolated from many extreme environments.</title>
        <authorList>
            <person name="Coleine C."/>
            <person name="Stajich J.E."/>
            <person name="Selbmann L."/>
        </authorList>
    </citation>
    <scope>NUCLEOTIDE SEQUENCE</scope>
    <source>
        <strain evidence="1">CCFEE 5714</strain>
    </source>
</reference>
<accession>A0ACC3MIV3</accession>
<dbReference type="Proteomes" id="UP001281147">
    <property type="component" value="Unassembled WGS sequence"/>
</dbReference>
<evidence type="ECO:0000313" key="1">
    <source>
        <dbReference type="EMBL" id="KAK3691140.1"/>
    </source>
</evidence>